<evidence type="ECO:0000256" key="1">
    <source>
        <dbReference type="SAM" id="SignalP"/>
    </source>
</evidence>
<feature type="domain" description="Calcineurin-like phosphoesterase" evidence="2">
    <location>
        <begin position="34"/>
        <end position="278"/>
    </location>
</feature>
<name>A0ABR8PP59_9CLOT</name>
<dbReference type="InterPro" id="IPR029052">
    <property type="entry name" value="Metallo-depent_PP-like"/>
</dbReference>
<evidence type="ECO:0000313" key="3">
    <source>
        <dbReference type="EMBL" id="MBD7909965.1"/>
    </source>
</evidence>
<reference evidence="3 4" key="1">
    <citation type="submission" date="2020-08" db="EMBL/GenBank/DDBJ databases">
        <title>A Genomic Blueprint of the Chicken Gut Microbiome.</title>
        <authorList>
            <person name="Gilroy R."/>
            <person name="Ravi A."/>
            <person name="Getino M."/>
            <person name="Pursley I."/>
            <person name="Horton D.L."/>
            <person name="Alikhan N.-F."/>
            <person name="Baker D."/>
            <person name="Gharbi K."/>
            <person name="Hall N."/>
            <person name="Watson M."/>
            <person name="Adriaenssens E.M."/>
            <person name="Foster-Nyarko E."/>
            <person name="Jarju S."/>
            <person name="Secka A."/>
            <person name="Antonio M."/>
            <person name="Oren A."/>
            <person name="Chaudhuri R."/>
            <person name="La Ragione R.M."/>
            <person name="Hildebrand F."/>
            <person name="Pallen M.J."/>
        </authorList>
    </citation>
    <scope>NUCLEOTIDE SEQUENCE [LARGE SCALE GENOMIC DNA]</scope>
    <source>
        <strain evidence="3 4">Sa3CVN1</strain>
    </source>
</reference>
<accession>A0ABR8PP59</accession>
<dbReference type="SUPFAM" id="SSF56300">
    <property type="entry name" value="Metallo-dependent phosphatases"/>
    <property type="match status" value="1"/>
</dbReference>
<gene>
    <name evidence="3" type="ORF">H9661_01235</name>
</gene>
<feature type="chain" id="PRO_5046895199" evidence="1">
    <location>
        <begin position="31"/>
        <end position="349"/>
    </location>
</feature>
<keyword evidence="4" id="KW-1185">Reference proteome</keyword>
<dbReference type="InterPro" id="IPR004843">
    <property type="entry name" value="Calcineurin-like_PHP"/>
</dbReference>
<sequence length="349" mass="39169">MKKHKSLLTLLIATISTIGLISVTPTAASAAYSFDVISDTHIGPDDDPSPNGAFHPNANLNTTFESIKNNIKNGKYKNEQCIVINGDVVDNSQQSSYNKLYNIVNQQKDGLPYIYFNIGNHEYDANPYVQPNIIEDFHTGLNRFNSNTNNIRKLLSANTKGKVTDTDRDNSYDIQYINNKNDRLLFLGTDEIPTNPCAAYLNPDTQLNWLQGRIQDNTNEGGDSKKPMFIFLHQPLYQTTYGSTFDDWGYLYPNNTTYVKQWLTGHPEIVVFTGHTHEQFKENDEWNSDNFFSLGDNSASIFNVPSIGNDSGKGPQGYHITVYSDGIVVTGVRYTNAGCQIVNTRTVDF</sequence>
<feature type="signal peptide" evidence="1">
    <location>
        <begin position="1"/>
        <end position="30"/>
    </location>
</feature>
<dbReference type="Gene3D" id="3.60.21.10">
    <property type="match status" value="1"/>
</dbReference>
<keyword evidence="1" id="KW-0732">Signal</keyword>
<dbReference type="RefSeq" id="WP_143316305.1">
    <property type="nucleotide sequence ID" value="NZ_JACSRA010000001.1"/>
</dbReference>
<comment type="caution">
    <text evidence="3">The sequence shown here is derived from an EMBL/GenBank/DDBJ whole genome shotgun (WGS) entry which is preliminary data.</text>
</comment>
<protein>
    <submittedName>
        <fullName evidence="3">Metallophosphoesterase</fullName>
    </submittedName>
</protein>
<organism evidence="3 4">
    <name type="scientific">Clostridium cibarium</name>
    <dbReference type="NCBI Taxonomy" id="2762247"/>
    <lineage>
        <taxon>Bacteria</taxon>
        <taxon>Bacillati</taxon>
        <taxon>Bacillota</taxon>
        <taxon>Clostridia</taxon>
        <taxon>Eubacteriales</taxon>
        <taxon>Clostridiaceae</taxon>
        <taxon>Clostridium</taxon>
    </lineage>
</organism>
<dbReference type="EMBL" id="JACSRA010000001">
    <property type="protein sequence ID" value="MBD7909965.1"/>
    <property type="molecule type" value="Genomic_DNA"/>
</dbReference>
<dbReference type="Proteomes" id="UP000627781">
    <property type="component" value="Unassembled WGS sequence"/>
</dbReference>
<proteinExistence type="predicted"/>
<evidence type="ECO:0000259" key="2">
    <source>
        <dbReference type="Pfam" id="PF00149"/>
    </source>
</evidence>
<dbReference type="Pfam" id="PF00149">
    <property type="entry name" value="Metallophos"/>
    <property type="match status" value="1"/>
</dbReference>
<evidence type="ECO:0000313" key="4">
    <source>
        <dbReference type="Proteomes" id="UP000627781"/>
    </source>
</evidence>